<dbReference type="Gramene" id="C.cajan_14636.t">
    <property type="protein sequence ID" value="C.cajan_14636.t"/>
    <property type="gene ID" value="C.cajan_14636"/>
</dbReference>
<evidence type="ECO:0000313" key="1">
    <source>
        <dbReference type="EMBL" id="KYP59630.1"/>
    </source>
</evidence>
<name>A0A151SXW5_CAJCA</name>
<sequence length="163" mass="18199">MRPSNHKPPRRVKVENGFLIKVLLRNHGLDHMLFEISSNLIVCHSLIMLMTCVLPSGLNQGHVPFFRTSVRRAPSLDLAVVGVKTNVVRHKSYVPACVTHDLFVVHVGLGCDFTEHHHHVGLGAGFASNLAVWVLLQARIEHSVRDLVAELVRVTLVHRFGCE</sequence>
<dbReference type="Proteomes" id="UP000075243">
    <property type="component" value="Chromosome 10"/>
</dbReference>
<keyword evidence="2" id="KW-1185">Reference proteome</keyword>
<organism evidence="1 2">
    <name type="scientific">Cajanus cajan</name>
    <name type="common">Pigeon pea</name>
    <name type="synonym">Cajanus indicus</name>
    <dbReference type="NCBI Taxonomy" id="3821"/>
    <lineage>
        <taxon>Eukaryota</taxon>
        <taxon>Viridiplantae</taxon>
        <taxon>Streptophyta</taxon>
        <taxon>Embryophyta</taxon>
        <taxon>Tracheophyta</taxon>
        <taxon>Spermatophyta</taxon>
        <taxon>Magnoliopsida</taxon>
        <taxon>eudicotyledons</taxon>
        <taxon>Gunneridae</taxon>
        <taxon>Pentapetalae</taxon>
        <taxon>rosids</taxon>
        <taxon>fabids</taxon>
        <taxon>Fabales</taxon>
        <taxon>Fabaceae</taxon>
        <taxon>Papilionoideae</taxon>
        <taxon>50 kb inversion clade</taxon>
        <taxon>NPAAA clade</taxon>
        <taxon>indigoferoid/millettioid clade</taxon>
        <taxon>Phaseoleae</taxon>
        <taxon>Cajanus</taxon>
    </lineage>
</organism>
<dbReference type="AlphaFoldDB" id="A0A151SXW5"/>
<proteinExistence type="predicted"/>
<accession>A0A151SXW5</accession>
<reference evidence="1 2" key="1">
    <citation type="journal article" date="2012" name="Nat. Biotechnol.">
        <title>Draft genome sequence of pigeonpea (Cajanus cajan), an orphan legume crop of resource-poor farmers.</title>
        <authorList>
            <person name="Varshney R.K."/>
            <person name="Chen W."/>
            <person name="Li Y."/>
            <person name="Bharti A.K."/>
            <person name="Saxena R.K."/>
            <person name="Schlueter J.A."/>
            <person name="Donoghue M.T."/>
            <person name="Azam S."/>
            <person name="Fan G."/>
            <person name="Whaley A.M."/>
            <person name="Farmer A.D."/>
            <person name="Sheridan J."/>
            <person name="Iwata A."/>
            <person name="Tuteja R."/>
            <person name="Penmetsa R.V."/>
            <person name="Wu W."/>
            <person name="Upadhyaya H.D."/>
            <person name="Yang S.P."/>
            <person name="Shah T."/>
            <person name="Saxena K.B."/>
            <person name="Michael T."/>
            <person name="McCombie W.R."/>
            <person name="Yang B."/>
            <person name="Zhang G."/>
            <person name="Yang H."/>
            <person name="Wang J."/>
            <person name="Spillane C."/>
            <person name="Cook D.R."/>
            <person name="May G.D."/>
            <person name="Xu X."/>
            <person name="Jackson S.A."/>
        </authorList>
    </citation>
    <scope>NUCLEOTIDE SEQUENCE [LARGE SCALE GENOMIC DNA]</scope>
    <source>
        <strain evidence="2">cv. Asha</strain>
    </source>
</reference>
<protein>
    <submittedName>
        <fullName evidence="1">Uncharacterized protein</fullName>
    </submittedName>
</protein>
<dbReference type="EMBL" id="CM003612">
    <property type="protein sequence ID" value="KYP59630.1"/>
    <property type="molecule type" value="Genomic_DNA"/>
</dbReference>
<evidence type="ECO:0000313" key="2">
    <source>
        <dbReference type="Proteomes" id="UP000075243"/>
    </source>
</evidence>
<gene>
    <name evidence="1" type="ORF">KK1_015065</name>
</gene>
<dbReference type="STRING" id="3821.A0A151SXW5"/>